<comment type="cofactor">
    <cofactor evidence="5">
        <name>FAD</name>
        <dbReference type="ChEBI" id="CHEBI:57692"/>
    </cofactor>
</comment>
<comment type="similarity">
    <text evidence="1 5">Belongs to the proline oxidase family.</text>
</comment>
<keyword evidence="3 5" id="KW-0560">Oxidoreductase</keyword>
<dbReference type="InterPro" id="IPR029041">
    <property type="entry name" value="FAD-linked_oxidoreductase-like"/>
</dbReference>
<name>A0A151Z9V8_TIELA</name>
<dbReference type="InterPro" id="IPR002872">
    <property type="entry name" value="Proline_DH_dom"/>
</dbReference>
<keyword evidence="4 5" id="KW-0642">Proline metabolism</keyword>
<keyword evidence="5" id="KW-0285">Flavoprotein</keyword>
<evidence type="ECO:0000313" key="8">
    <source>
        <dbReference type="EMBL" id="KYQ90730.1"/>
    </source>
</evidence>
<keyword evidence="9" id="KW-1185">Reference proteome</keyword>
<comment type="function">
    <text evidence="5">Converts proline to delta-1-pyrroline-5-carboxylate.</text>
</comment>
<evidence type="ECO:0000256" key="5">
    <source>
        <dbReference type="RuleBase" id="RU364054"/>
    </source>
</evidence>
<organism evidence="8 9">
    <name type="scientific">Tieghemostelium lacteum</name>
    <name type="common">Slime mold</name>
    <name type="synonym">Dictyostelium lacteum</name>
    <dbReference type="NCBI Taxonomy" id="361077"/>
    <lineage>
        <taxon>Eukaryota</taxon>
        <taxon>Amoebozoa</taxon>
        <taxon>Evosea</taxon>
        <taxon>Eumycetozoa</taxon>
        <taxon>Dictyostelia</taxon>
        <taxon>Dictyosteliales</taxon>
        <taxon>Raperosteliaceae</taxon>
        <taxon>Tieghemostelium</taxon>
    </lineage>
</organism>
<gene>
    <name evidence="8" type="ORF">DLAC_09367</name>
</gene>
<feature type="compositionally biased region" description="Low complexity" evidence="6">
    <location>
        <begin position="99"/>
        <end position="109"/>
    </location>
</feature>
<dbReference type="AlphaFoldDB" id="A0A151Z9V8"/>
<keyword evidence="5" id="KW-0274">FAD</keyword>
<dbReference type="PANTHER" id="PTHR13914:SF0">
    <property type="entry name" value="PROLINE DEHYDROGENASE 1, MITOCHONDRIAL"/>
    <property type="match status" value="1"/>
</dbReference>
<dbReference type="FunCoup" id="A0A151Z9V8">
    <property type="interactions" value="260"/>
</dbReference>
<dbReference type="InterPro" id="IPR015659">
    <property type="entry name" value="Proline_oxidase"/>
</dbReference>
<dbReference type="EMBL" id="LODT01000037">
    <property type="protein sequence ID" value="KYQ90730.1"/>
    <property type="molecule type" value="Genomic_DNA"/>
</dbReference>
<dbReference type="GO" id="GO:0004657">
    <property type="term" value="F:proline dehydrogenase activity"/>
    <property type="evidence" value="ECO:0007669"/>
    <property type="project" value="UniProtKB-EC"/>
</dbReference>
<dbReference type="EC" id="1.5.5.2" evidence="2 5"/>
<evidence type="ECO:0000256" key="2">
    <source>
        <dbReference type="ARBA" id="ARBA00012695"/>
    </source>
</evidence>
<dbReference type="GO" id="GO:0071949">
    <property type="term" value="F:FAD binding"/>
    <property type="evidence" value="ECO:0007669"/>
    <property type="project" value="TreeGrafter"/>
</dbReference>
<reference evidence="8 9" key="1">
    <citation type="submission" date="2015-12" db="EMBL/GenBank/DDBJ databases">
        <title>Dictyostelia acquired genes for synthesis and detection of signals that induce cell-type specialization by lateral gene transfer from prokaryotes.</title>
        <authorList>
            <person name="Gloeckner G."/>
            <person name="Schaap P."/>
        </authorList>
    </citation>
    <scope>NUCLEOTIDE SEQUENCE [LARGE SCALE GENOMIC DNA]</scope>
    <source>
        <strain evidence="8 9">TK</strain>
    </source>
</reference>
<evidence type="ECO:0000256" key="4">
    <source>
        <dbReference type="ARBA" id="ARBA00023062"/>
    </source>
</evidence>
<protein>
    <recommendedName>
        <fullName evidence="2 5">Proline dehydrogenase</fullName>
        <ecNumber evidence="2 5">1.5.5.2</ecNumber>
    </recommendedName>
</protein>
<dbReference type="OMA" id="GPLKKYH"/>
<dbReference type="SUPFAM" id="SSF51730">
    <property type="entry name" value="FAD-linked oxidoreductase"/>
    <property type="match status" value="1"/>
</dbReference>
<dbReference type="OrthoDB" id="5464at2759"/>
<dbReference type="InParanoid" id="A0A151Z9V8"/>
<dbReference type="GO" id="GO:0005739">
    <property type="term" value="C:mitochondrion"/>
    <property type="evidence" value="ECO:0007669"/>
    <property type="project" value="TreeGrafter"/>
</dbReference>
<dbReference type="GO" id="GO:0010133">
    <property type="term" value="P:L-proline catabolic process to L-glutamate"/>
    <property type="evidence" value="ECO:0007669"/>
    <property type="project" value="TreeGrafter"/>
</dbReference>
<accession>A0A151Z9V8</accession>
<feature type="region of interest" description="Disordered" evidence="6">
    <location>
        <begin position="90"/>
        <end position="113"/>
    </location>
</feature>
<dbReference type="Proteomes" id="UP000076078">
    <property type="component" value="Unassembled WGS sequence"/>
</dbReference>
<sequence>MIKSILPITYKSLYSKSTFGSLYKTPISLDKYHQIKKNNLNNKFTLSSISNISQSQFTSSFNKPYVHINSTSTPISKLFYTTLNQQLPKPTPQQVIHEQNQNNNSNGNGKNKKSSHKFKILGIVGVLSISYYISELISTINDVDEEELKRMYSSKTSAELIFNYIILKLCSFSFISDNSQALLELSEKLGLEKVSSWFIKKTFFKQFCAGETLEETSLFKDKLNQQGIGAILDYSVEDSSGTNEGFDNVAEQIIKTIQISSNNPNLSFSCLKVTGLANSELLEKMNQFVNEILLVTERLPVEILENPMDFYANLNKYIQSGKKKSVVSNANVQPFTPEQLRELSLLMNRLDSIFKECQSKQVPILVDAEQSYYQQAIHHLTMAFSLKYNKERPLIYNTYQMYLANGYKVLTSHLEISKANQFKLGAKIVRGAYMVSERERAARLNYPDPILPNITETHHSYNQAIELLLRENPTQNKVGIMIASHNVESALFAMKLIKQYNLPSSHPNIQFGQLFGMADFLTYQLVAQNQRVFKYVPYGPVHEVLPYLVRRMHENKGFIGSNSEKELSFLRKELKRRFNFFKNNITTSK</sequence>
<dbReference type="Pfam" id="PF01619">
    <property type="entry name" value="Pro_dh"/>
    <property type="match status" value="1"/>
</dbReference>
<dbReference type="STRING" id="361077.A0A151Z9V8"/>
<evidence type="ECO:0000259" key="7">
    <source>
        <dbReference type="Pfam" id="PF01619"/>
    </source>
</evidence>
<evidence type="ECO:0000256" key="1">
    <source>
        <dbReference type="ARBA" id="ARBA00005869"/>
    </source>
</evidence>
<proteinExistence type="inferred from homology"/>
<evidence type="ECO:0000256" key="6">
    <source>
        <dbReference type="SAM" id="MobiDB-lite"/>
    </source>
</evidence>
<dbReference type="PANTHER" id="PTHR13914">
    <property type="entry name" value="PROLINE OXIDASE"/>
    <property type="match status" value="1"/>
</dbReference>
<evidence type="ECO:0000256" key="3">
    <source>
        <dbReference type="ARBA" id="ARBA00023002"/>
    </source>
</evidence>
<evidence type="ECO:0000313" key="9">
    <source>
        <dbReference type="Proteomes" id="UP000076078"/>
    </source>
</evidence>
<feature type="domain" description="Proline dehydrogenase" evidence="7">
    <location>
        <begin position="222"/>
        <end position="557"/>
    </location>
</feature>
<comment type="catalytic activity">
    <reaction evidence="5">
        <text>L-proline + a quinone = (S)-1-pyrroline-5-carboxylate + a quinol + H(+)</text>
        <dbReference type="Rhea" id="RHEA:23784"/>
        <dbReference type="ChEBI" id="CHEBI:15378"/>
        <dbReference type="ChEBI" id="CHEBI:17388"/>
        <dbReference type="ChEBI" id="CHEBI:24646"/>
        <dbReference type="ChEBI" id="CHEBI:60039"/>
        <dbReference type="ChEBI" id="CHEBI:132124"/>
        <dbReference type="EC" id="1.5.5.2"/>
    </reaction>
</comment>
<comment type="caution">
    <text evidence="8">The sequence shown here is derived from an EMBL/GenBank/DDBJ whole genome shotgun (WGS) entry which is preliminary data.</text>
</comment>
<dbReference type="Gene3D" id="3.20.20.220">
    <property type="match status" value="1"/>
</dbReference>